<dbReference type="GO" id="GO:0005886">
    <property type="term" value="C:plasma membrane"/>
    <property type="evidence" value="ECO:0007669"/>
    <property type="project" value="UniProtKB-SubCell"/>
</dbReference>
<name>V4AK54_LOTGI</name>
<dbReference type="InterPro" id="IPR050174">
    <property type="entry name" value="Protocadherin/Cadherin-CA"/>
</dbReference>
<feature type="transmembrane region" description="Helical" evidence="12">
    <location>
        <begin position="629"/>
        <end position="653"/>
    </location>
</feature>
<dbReference type="InterPro" id="IPR002126">
    <property type="entry name" value="Cadherin-like_dom"/>
</dbReference>
<evidence type="ECO:0000256" key="12">
    <source>
        <dbReference type="SAM" id="Phobius"/>
    </source>
</evidence>
<evidence type="ECO:0000256" key="13">
    <source>
        <dbReference type="SAM" id="SignalP"/>
    </source>
</evidence>
<dbReference type="InterPro" id="IPR013164">
    <property type="entry name" value="Cadherin_N"/>
</dbReference>
<keyword evidence="7" id="KW-0130">Cell adhesion</keyword>
<dbReference type="InterPro" id="IPR015919">
    <property type="entry name" value="Cadherin-like_sf"/>
</dbReference>
<dbReference type="PRINTS" id="PR00205">
    <property type="entry name" value="CADHERIN"/>
</dbReference>
<dbReference type="Gene3D" id="2.60.40.60">
    <property type="entry name" value="Cadherins"/>
    <property type="match status" value="6"/>
</dbReference>
<feature type="chain" id="PRO_5004716122" description="Cadherin domain-containing protein" evidence="13">
    <location>
        <begin position="22"/>
        <end position="743"/>
    </location>
</feature>
<evidence type="ECO:0000256" key="10">
    <source>
        <dbReference type="ARBA" id="ARBA00023180"/>
    </source>
</evidence>
<feature type="domain" description="Cadherin" evidence="14">
    <location>
        <begin position="136"/>
        <end position="245"/>
    </location>
</feature>
<gene>
    <name evidence="15" type="ORF">LOTGIDRAFT_209451</name>
</gene>
<dbReference type="InterPro" id="IPR020894">
    <property type="entry name" value="Cadherin_CS"/>
</dbReference>
<evidence type="ECO:0000256" key="9">
    <source>
        <dbReference type="ARBA" id="ARBA00023136"/>
    </source>
</evidence>
<dbReference type="AlphaFoldDB" id="V4AK54"/>
<dbReference type="CTD" id="20246146"/>
<evidence type="ECO:0000256" key="1">
    <source>
        <dbReference type="ARBA" id="ARBA00004251"/>
    </source>
</evidence>
<accession>V4AK54</accession>
<evidence type="ECO:0000256" key="6">
    <source>
        <dbReference type="ARBA" id="ARBA00022837"/>
    </source>
</evidence>
<keyword evidence="6 11" id="KW-0106">Calcium</keyword>
<dbReference type="EMBL" id="KB201890">
    <property type="protein sequence ID" value="ESO93926.1"/>
    <property type="molecule type" value="Genomic_DNA"/>
</dbReference>
<keyword evidence="16" id="KW-1185">Reference proteome</keyword>
<proteinExistence type="predicted"/>
<evidence type="ECO:0000256" key="4">
    <source>
        <dbReference type="ARBA" id="ARBA00022729"/>
    </source>
</evidence>
<keyword evidence="2" id="KW-1003">Cell membrane</keyword>
<dbReference type="PROSITE" id="PS00232">
    <property type="entry name" value="CADHERIN_1"/>
    <property type="match status" value="3"/>
</dbReference>
<evidence type="ECO:0000256" key="5">
    <source>
        <dbReference type="ARBA" id="ARBA00022737"/>
    </source>
</evidence>
<keyword evidence="10" id="KW-0325">Glycoprotein</keyword>
<dbReference type="CDD" id="cd11304">
    <property type="entry name" value="Cadherin_repeat"/>
    <property type="match status" value="5"/>
</dbReference>
<dbReference type="PANTHER" id="PTHR24028">
    <property type="entry name" value="CADHERIN-87A"/>
    <property type="match status" value="1"/>
</dbReference>
<feature type="signal peptide" evidence="13">
    <location>
        <begin position="1"/>
        <end position="21"/>
    </location>
</feature>
<evidence type="ECO:0000256" key="8">
    <source>
        <dbReference type="ARBA" id="ARBA00022989"/>
    </source>
</evidence>
<sequence>MAKRYVVLCFTFAFLWTVCLAEVTFRVDEEKPNGTFVGNISDSSDLQTLLSDEVLGSLKYSFLVQGYPHSALFIIVNNTGIIYTSKVLDRETLCGFSDSCDLNLEVAVQSTISQFFRKEKVNVILNDVNDNKPEYSSSSVQVEISESVSVNSSYQLEAAVDRDIGNNSLKGYRLISDSDVFGLKTVQTLDGGSVVSLVVIKLLDHEKRDRYNVTVIAHDGGSPPMSSSLLVNIKIIDVNDNSPVFSSPAYNISVNEISAIDSVVVTLSATDADTSANGVALYRFSPLLRGDITKYFSINSTNGDVTVRSPLDLVQGKTMKGVVECIDHGSPPLIAQTLLTINIADTTNDRPSINLNLLADGKVSEYAQPGTTVAHVAVLDPDTGRNGIVRCLLQSKVFELQGLDVDEYKIIVARGIDRETDSSFDVTLTCVDAGEPPLNRSVSFNVQVKDENDNNPLFSKSIYRGNITENNMIGDVVLKVSASDIDTGLNGKIKFSSPEVIIDVKDANDNKPIIIAPSGLNNSVSLPYTTPENTLLVAVSARDADFEDNGDVSYLFAPGTPGQNVFQIGSRNGLLKTKRELKIEDVGSYNLVVLATDGGVPPLVANVSIEVVVFSSNETMTASQSEENALVVIILGTLTGVITVAVIITIVIIRRMDNKKKHEQEVNHSINNSNRHSSDDILKLGGSTYLSKNGDLSFDSTHSNTSVNGSNDSQDKLLKEKKPEIEVREAFLYFLFRRKRKAF</sequence>
<evidence type="ECO:0000256" key="3">
    <source>
        <dbReference type="ARBA" id="ARBA00022692"/>
    </source>
</evidence>
<dbReference type="FunFam" id="2.60.40.60:FF:000092">
    <property type="entry name" value="Protocadherin 8"/>
    <property type="match status" value="1"/>
</dbReference>
<reference evidence="15 16" key="1">
    <citation type="journal article" date="2013" name="Nature">
        <title>Insights into bilaterian evolution from three spiralian genomes.</title>
        <authorList>
            <person name="Simakov O."/>
            <person name="Marletaz F."/>
            <person name="Cho S.J."/>
            <person name="Edsinger-Gonzales E."/>
            <person name="Havlak P."/>
            <person name="Hellsten U."/>
            <person name="Kuo D.H."/>
            <person name="Larsson T."/>
            <person name="Lv J."/>
            <person name="Arendt D."/>
            <person name="Savage R."/>
            <person name="Osoegawa K."/>
            <person name="de Jong P."/>
            <person name="Grimwood J."/>
            <person name="Chapman J.A."/>
            <person name="Shapiro H."/>
            <person name="Aerts A."/>
            <person name="Otillar R.P."/>
            <person name="Terry A.Y."/>
            <person name="Boore J.L."/>
            <person name="Grigoriev I.V."/>
            <person name="Lindberg D.R."/>
            <person name="Seaver E.C."/>
            <person name="Weisblat D.A."/>
            <person name="Putnam N.H."/>
            <person name="Rokhsar D.S."/>
        </authorList>
    </citation>
    <scope>NUCLEOTIDE SEQUENCE [LARGE SCALE GENOMIC DNA]</scope>
</reference>
<organism evidence="15 16">
    <name type="scientific">Lottia gigantea</name>
    <name type="common">Giant owl limpet</name>
    <dbReference type="NCBI Taxonomy" id="225164"/>
    <lineage>
        <taxon>Eukaryota</taxon>
        <taxon>Metazoa</taxon>
        <taxon>Spiralia</taxon>
        <taxon>Lophotrochozoa</taxon>
        <taxon>Mollusca</taxon>
        <taxon>Gastropoda</taxon>
        <taxon>Patellogastropoda</taxon>
        <taxon>Lottioidea</taxon>
        <taxon>Lottiidae</taxon>
        <taxon>Lottia</taxon>
    </lineage>
</organism>
<dbReference type="KEGG" id="lgi:LOTGIDRAFT_209451"/>
<dbReference type="GO" id="GO:0007156">
    <property type="term" value="P:homophilic cell adhesion via plasma membrane adhesion molecules"/>
    <property type="evidence" value="ECO:0007669"/>
    <property type="project" value="InterPro"/>
</dbReference>
<dbReference type="Proteomes" id="UP000030746">
    <property type="component" value="Unassembled WGS sequence"/>
</dbReference>
<evidence type="ECO:0000259" key="14">
    <source>
        <dbReference type="PROSITE" id="PS50268"/>
    </source>
</evidence>
<protein>
    <recommendedName>
        <fullName evidence="14">Cadherin domain-containing protein</fullName>
    </recommendedName>
</protein>
<evidence type="ECO:0000313" key="16">
    <source>
        <dbReference type="Proteomes" id="UP000030746"/>
    </source>
</evidence>
<evidence type="ECO:0000256" key="11">
    <source>
        <dbReference type="PROSITE-ProRule" id="PRU00043"/>
    </source>
</evidence>
<evidence type="ECO:0000256" key="2">
    <source>
        <dbReference type="ARBA" id="ARBA00022475"/>
    </source>
</evidence>
<keyword evidence="9 12" id="KW-0472">Membrane</keyword>
<dbReference type="FunFam" id="2.60.40.60:FF:000007">
    <property type="entry name" value="Protocadherin alpha 2"/>
    <property type="match status" value="1"/>
</dbReference>
<keyword evidence="3 12" id="KW-0812">Transmembrane</keyword>
<dbReference type="HOGENOM" id="CLU_006480_5_1_1"/>
<dbReference type="RefSeq" id="XP_009055544.1">
    <property type="nucleotide sequence ID" value="XM_009057296.1"/>
</dbReference>
<feature type="domain" description="Cadherin" evidence="14">
    <location>
        <begin position="246"/>
        <end position="353"/>
    </location>
</feature>
<feature type="domain" description="Cadherin" evidence="14">
    <location>
        <begin position="363"/>
        <end position="458"/>
    </location>
</feature>
<evidence type="ECO:0000256" key="7">
    <source>
        <dbReference type="ARBA" id="ARBA00022889"/>
    </source>
</evidence>
<feature type="domain" description="Cadherin" evidence="14">
    <location>
        <begin position="24"/>
        <end position="135"/>
    </location>
</feature>
<keyword evidence="8 12" id="KW-1133">Transmembrane helix</keyword>
<dbReference type="OMA" id="CFQSEVV"/>
<dbReference type="GeneID" id="20246146"/>
<dbReference type="OrthoDB" id="6252479at2759"/>
<dbReference type="SMART" id="SM00112">
    <property type="entry name" value="CA"/>
    <property type="match status" value="5"/>
</dbReference>
<feature type="domain" description="Cadherin" evidence="14">
    <location>
        <begin position="518"/>
        <end position="625"/>
    </location>
</feature>
<dbReference type="SUPFAM" id="SSF49313">
    <property type="entry name" value="Cadherin-like"/>
    <property type="match status" value="6"/>
</dbReference>
<dbReference type="PANTHER" id="PTHR24028:SF146">
    <property type="entry name" value="CADHERIN 96CB, ISOFORM D-RELATED"/>
    <property type="match status" value="1"/>
</dbReference>
<dbReference type="GO" id="GO:0005509">
    <property type="term" value="F:calcium ion binding"/>
    <property type="evidence" value="ECO:0007669"/>
    <property type="project" value="UniProtKB-UniRule"/>
</dbReference>
<keyword evidence="5" id="KW-0677">Repeat</keyword>
<evidence type="ECO:0000313" key="15">
    <source>
        <dbReference type="EMBL" id="ESO93926.1"/>
    </source>
</evidence>
<comment type="subcellular location">
    <subcellularLocation>
        <location evidence="1">Cell membrane</location>
        <topology evidence="1">Single-pass type I membrane protein</topology>
    </subcellularLocation>
</comment>
<dbReference type="Pfam" id="PF08266">
    <property type="entry name" value="Cadherin_2"/>
    <property type="match status" value="1"/>
</dbReference>
<dbReference type="Pfam" id="PF00028">
    <property type="entry name" value="Cadherin"/>
    <property type="match status" value="4"/>
</dbReference>
<keyword evidence="4 13" id="KW-0732">Signal</keyword>
<dbReference type="PROSITE" id="PS50268">
    <property type="entry name" value="CADHERIN_2"/>
    <property type="match status" value="5"/>
</dbReference>